<dbReference type="AlphaFoldDB" id="A0A1E3QYQ2"/>
<keyword evidence="9 14" id="KW-0560">Oxidoreductase</keyword>
<keyword evidence="11" id="KW-0496">Mitochondrion</keyword>
<dbReference type="InterPro" id="IPR001433">
    <property type="entry name" value="OxRdtase_FAD/NAD-bd"/>
</dbReference>
<dbReference type="RefSeq" id="XP_018987540.1">
    <property type="nucleotide sequence ID" value="XM_019130215.1"/>
</dbReference>
<evidence type="ECO:0000256" key="15">
    <source>
        <dbReference type="SAM" id="Phobius"/>
    </source>
</evidence>
<evidence type="ECO:0000256" key="11">
    <source>
        <dbReference type="ARBA" id="ARBA00023128"/>
    </source>
</evidence>
<dbReference type="InterPro" id="IPR001834">
    <property type="entry name" value="CBR-like"/>
</dbReference>
<dbReference type="GeneID" id="30148068"/>
<evidence type="ECO:0000256" key="7">
    <source>
        <dbReference type="ARBA" id="ARBA00022827"/>
    </source>
</evidence>
<evidence type="ECO:0000256" key="1">
    <source>
        <dbReference type="ARBA" id="ARBA00001974"/>
    </source>
</evidence>
<dbReference type="STRING" id="984486.A0A1E3QYQ2"/>
<evidence type="ECO:0000313" key="18">
    <source>
        <dbReference type="Proteomes" id="UP000094336"/>
    </source>
</evidence>
<keyword evidence="18" id="KW-1185">Reference proteome</keyword>
<dbReference type="Pfam" id="PF00175">
    <property type="entry name" value="NAD_binding_1"/>
    <property type="match status" value="1"/>
</dbReference>
<dbReference type="PRINTS" id="PR00406">
    <property type="entry name" value="CYTB5RDTASE"/>
</dbReference>
<feature type="transmembrane region" description="Helical" evidence="15">
    <location>
        <begin position="21"/>
        <end position="38"/>
    </location>
</feature>
<evidence type="ECO:0000256" key="10">
    <source>
        <dbReference type="ARBA" id="ARBA00023027"/>
    </source>
</evidence>
<feature type="binding site" evidence="13">
    <location>
        <position position="150"/>
    </location>
    <ligand>
        <name>FAD</name>
        <dbReference type="ChEBI" id="CHEBI:57692"/>
    </ligand>
</feature>
<dbReference type="InterPro" id="IPR017938">
    <property type="entry name" value="Riboflavin_synthase-like_b-brl"/>
</dbReference>
<dbReference type="EC" id="1.6.2.2" evidence="14"/>
<dbReference type="OrthoDB" id="432685at2759"/>
<evidence type="ECO:0000256" key="9">
    <source>
        <dbReference type="ARBA" id="ARBA00023002"/>
    </source>
</evidence>
<dbReference type="InterPro" id="IPR008333">
    <property type="entry name" value="Cbr1-like_FAD-bd_dom"/>
</dbReference>
<dbReference type="GO" id="GO:0005741">
    <property type="term" value="C:mitochondrial outer membrane"/>
    <property type="evidence" value="ECO:0007669"/>
    <property type="project" value="UniProtKB-SubCell"/>
</dbReference>
<comment type="subcellular location">
    <subcellularLocation>
        <location evidence="2">Mitochondrion outer membrane</location>
    </subcellularLocation>
</comment>
<dbReference type="PANTHER" id="PTHR19370:SF143">
    <property type="entry name" value="PLASMA MEMBRANE-ASSOCIATED COENZYME Q6 REDUCTASE PGA3"/>
    <property type="match status" value="1"/>
</dbReference>
<dbReference type="Gene3D" id="3.40.50.80">
    <property type="entry name" value="Nucleotide-binding domain of ferredoxin-NADP reductase (FNR) module"/>
    <property type="match status" value="1"/>
</dbReference>
<dbReference type="PROSITE" id="PS51384">
    <property type="entry name" value="FAD_FR"/>
    <property type="match status" value="1"/>
</dbReference>
<gene>
    <name evidence="17" type="ORF">BABINDRAFT_164028</name>
</gene>
<keyword evidence="10 14" id="KW-0520">NAD</keyword>
<dbReference type="PRINTS" id="PR00371">
    <property type="entry name" value="FPNCR"/>
</dbReference>
<feature type="binding site" evidence="13">
    <location>
        <position position="125"/>
    </location>
    <ligand>
        <name>FAD</name>
        <dbReference type="ChEBI" id="CHEBI:57692"/>
    </ligand>
</feature>
<reference evidence="18" key="1">
    <citation type="submission" date="2016-05" db="EMBL/GenBank/DDBJ databases">
        <title>Comparative genomics of biotechnologically important yeasts.</title>
        <authorList>
            <consortium name="DOE Joint Genome Institute"/>
            <person name="Riley R."/>
            <person name="Haridas S."/>
            <person name="Wolfe K.H."/>
            <person name="Lopes M.R."/>
            <person name="Hittinger C.T."/>
            <person name="Goker M."/>
            <person name="Salamov A."/>
            <person name="Wisecaver J."/>
            <person name="Long T.M."/>
            <person name="Aerts A.L."/>
            <person name="Barry K."/>
            <person name="Choi C."/>
            <person name="Clum A."/>
            <person name="Coughlan A.Y."/>
            <person name="Deshpande S."/>
            <person name="Douglass A.P."/>
            <person name="Hanson S.J."/>
            <person name="Klenk H.-P."/>
            <person name="Labutti K."/>
            <person name="Lapidus A."/>
            <person name="Lindquist E."/>
            <person name="Lipzen A."/>
            <person name="Meier-Kolthoff J.P."/>
            <person name="Ohm R.A."/>
            <person name="Otillar R.P."/>
            <person name="Pangilinan J."/>
            <person name="Peng Y."/>
            <person name="Rokas A."/>
            <person name="Rosa C.A."/>
            <person name="Scheuner C."/>
            <person name="Sibirny A.A."/>
            <person name="Slot J.C."/>
            <person name="Stielow J.B."/>
            <person name="Sun H."/>
            <person name="Kurtzman C.P."/>
            <person name="Blackwell M."/>
            <person name="Grigoriev I.V."/>
            <person name="Jeffries T.W."/>
        </authorList>
    </citation>
    <scope>NUCLEOTIDE SEQUENCE [LARGE SCALE GENOMIC DNA]</scope>
    <source>
        <strain evidence="18">NRRL Y-12698</strain>
    </source>
</reference>
<protein>
    <recommendedName>
        <fullName evidence="14">NADH-cytochrome b5 reductase</fullName>
        <ecNumber evidence="14">1.6.2.2</ecNumber>
    </recommendedName>
</protein>
<keyword evidence="4 13" id="KW-0285">Flavoprotein</keyword>
<keyword evidence="12 15" id="KW-0472">Membrane</keyword>
<dbReference type="CDD" id="cd06183">
    <property type="entry name" value="cyt_b5_reduct_like"/>
    <property type="match status" value="1"/>
</dbReference>
<dbReference type="FunFam" id="2.40.30.10:FF:000069">
    <property type="entry name" value="NADH-cytochrome b5 reductase"/>
    <property type="match status" value="1"/>
</dbReference>
<evidence type="ECO:0000256" key="6">
    <source>
        <dbReference type="ARBA" id="ARBA00022787"/>
    </source>
</evidence>
<dbReference type="InterPro" id="IPR039261">
    <property type="entry name" value="FNR_nucleotide-bd"/>
</dbReference>
<keyword evidence="7 13" id="KW-0274">FAD</keyword>
<feature type="binding site" evidence="13">
    <location>
        <position position="127"/>
    </location>
    <ligand>
        <name>FAD</name>
        <dbReference type="ChEBI" id="CHEBI:57692"/>
    </ligand>
</feature>
<evidence type="ECO:0000256" key="13">
    <source>
        <dbReference type="PIRSR" id="PIRSR601834-1"/>
    </source>
</evidence>
<evidence type="ECO:0000256" key="3">
    <source>
        <dbReference type="ARBA" id="ARBA00006105"/>
    </source>
</evidence>
<evidence type="ECO:0000256" key="5">
    <source>
        <dbReference type="ARBA" id="ARBA00022692"/>
    </source>
</evidence>
<proteinExistence type="inferred from homology"/>
<feature type="binding site" evidence="13">
    <location>
        <position position="152"/>
    </location>
    <ligand>
        <name>FAD</name>
        <dbReference type="ChEBI" id="CHEBI:57692"/>
    </ligand>
</feature>
<dbReference type="SUPFAM" id="SSF63380">
    <property type="entry name" value="Riboflavin synthase domain-like"/>
    <property type="match status" value="1"/>
</dbReference>
<evidence type="ECO:0000256" key="2">
    <source>
        <dbReference type="ARBA" id="ARBA00004294"/>
    </source>
</evidence>
<feature type="binding site" evidence="13">
    <location>
        <position position="144"/>
    </location>
    <ligand>
        <name>FAD</name>
        <dbReference type="ChEBI" id="CHEBI:57692"/>
    </ligand>
</feature>
<dbReference type="GO" id="GO:0006696">
    <property type="term" value="P:ergosterol biosynthetic process"/>
    <property type="evidence" value="ECO:0007669"/>
    <property type="project" value="TreeGrafter"/>
</dbReference>
<feature type="binding site" evidence="13">
    <location>
        <position position="151"/>
    </location>
    <ligand>
        <name>FAD</name>
        <dbReference type="ChEBI" id="CHEBI:57692"/>
    </ligand>
</feature>
<feature type="transmembrane region" description="Helical" evidence="15">
    <location>
        <begin position="44"/>
        <end position="64"/>
    </location>
</feature>
<dbReference type="Proteomes" id="UP000094336">
    <property type="component" value="Unassembled WGS sequence"/>
</dbReference>
<organism evidence="17 18">
    <name type="scientific">Babjeviella inositovora NRRL Y-12698</name>
    <dbReference type="NCBI Taxonomy" id="984486"/>
    <lineage>
        <taxon>Eukaryota</taxon>
        <taxon>Fungi</taxon>
        <taxon>Dikarya</taxon>
        <taxon>Ascomycota</taxon>
        <taxon>Saccharomycotina</taxon>
        <taxon>Pichiomycetes</taxon>
        <taxon>Serinales incertae sedis</taxon>
        <taxon>Babjeviella</taxon>
    </lineage>
</organism>
<feature type="binding site" evidence="13">
    <location>
        <position position="142"/>
    </location>
    <ligand>
        <name>FAD</name>
        <dbReference type="ChEBI" id="CHEBI:57692"/>
    </ligand>
</feature>
<evidence type="ECO:0000256" key="12">
    <source>
        <dbReference type="ARBA" id="ARBA00023136"/>
    </source>
</evidence>
<keyword evidence="6" id="KW-1000">Mitochondrion outer membrane</keyword>
<dbReference type="PANTHER" id="PTHR19370">
    <property type="entry name" value="NADH-CYTOCHROME B5 REDUCTASE"/>
    <property type="match status" value="1"/>
</dbReference>
<dbReference type="Pfam" id="PF00970">
    <property type="entry name" value="FAD_binding_6"/>
    <property type="match status" value="1"/>
</dbReference>
<feature type="binding site" evidence="13">
    <location>
        <position position="193"/>
    </location>
    <ligand>
        <name>FAD</name>
        <dbReference type="ChEBI" id="CHEBI:57692"/>
    </ligand>
</feature>
<feature type="domain" description="FAD-binding FR-type" evidence="16">
    <location>
        <begin position="73"/>
        <end position="176"/>
    </location>
</feature>
<dbReference type="SUPFAM" id="SSF52343">
    <property type="entry name" value="Ferredoxin reductase-like, C-terminal NADP-linked domain"/>
    <property type="match status" value="1"/>
</dbReference>
<sequence>MLSQQEVDDKVKLLNEPLHGIYIPVGLFVTGCFIVGCLSDITFAYYGLAFLAVVLSVRVTMALLKRSPAMHDVKWQDFELAETTIISKNSAIYRFKLSREDQYLDIPVGHHLACCMVLDGKDEIRYYTPISSPMDRGYFDILVKSYTDGKVSKKFAHLREGETVKFRGPVGRLDYVPNMATEIGMIAGGSGITPILSVLSTIVTTPDDVTNVNLLYANETENDILLREELDEFAEKYPGFKVNYTLTTPPANWDGETGYITKEMIRKYMPKPSAENKLLICGPPAMKTVAIQLTTSLGWKKAVMPSKSDDQVFIF</sequence>
<name>A0A1E3QYQ2_9ASCO</name>
<dbReference type="InterPro" id="IPR001709">
    <property type="entry name" value="Flavoprot_Pyr_Nucl_cyt_Rdtase"/>
</dbReference>
<comment type="catalytic activity">
    <reaction evidence="14">
        <text>2 Fe(III)-[cytochrome b5] + NADH = 2 Fe(II)-[cytochrome b5] + NAD(+) + H(+)</text>
        <dbReference type="Rhea" id="RHEA:46680"/>
        <dbReference type="Rhea" id="RHEA-COMP:10438"/>
        <dbReference type="Rhea" id="RHEA-COMP:10439"/>
        <dbReference type="ChEBI" id="CHEBI:15378"/>
        <dbReference type="ChEBI" id="CHEBI:29033"/>
        <dbReference type="ChEBI" id="CHEBI:29034"/>
        <dbReference type="ChEBI" id="CHEBI:57540"/>
        <dbReference type="ChEBI" id="CHEBI:57945"/>
        <dbReference type="EC" id="1.6.2.2"/>
    </reaction>
</comment>
<comment type="similarity">
    <text evidence="3 14">Belongs to the flavoprotein pyridine nucleotide cytochrome reductase family.</text>
</comment>
<dbReference type="InterPro" id="IPR017927">
    <property type="entry name" value="FAD-bd_FR_type"/>
</dbReference>
<dbReference type="EMBL" id="KV454426">
    <property type="protein sequence ID" value="ODQ82212.1"/>
    <property type="molecule type" value="Genomic_DNA"/>
</dbReference>
<evidence type="ECO:0000313" key="17">
    <source>
        <dbReference type="EMBL" id="ODQ82212.1"/>
    </source>
</evidence>
<evidence type="ECO:0000256" key="4">
    <source>
        <dbReference type="ARBA" id="ARBA00022630"/>
    </source>
</evidence>
<dbReference type="GO" id="GO:0090524">
    <property type="term" value="F:cytochrome-b5 reductase activity, acting on NADH"/>
    <property type="evidence" value="ECO:0007669"/>
    <property type="project" value="UniProtKB-EC"/>
</dbReference>
<keyword evidence="5 15" id="KW-0812">Transmembrane</keyword>
<evidence type="ECO:0000256" key="8">
    <source>
        <dbReference type="ARBA" id="ARBA00022989"/>
    </source>
</evidence>
<accession>A0A1E3QYQ2</accession>
<dbReference type="Gene3D" id="2.40.30.10">
    <property type="entry name" value="Translation factors"/>
    <property type="match status" value="1"/>
</dbReference>
<comment type="cofactor">
    <cofactor evidence="1 13 14">
        <name>FAD</name>
        <dbReference type="ChEBI" id="CHEBI:57692"/>
    </cofactor>
</comment>
<keyword evidence="8 15" id="KW-1133">Transmembrane helix</keyword>
<dbReference type="FunFam" id="3.40.50.80:FF:000009">
    <property type="entry name" value="NADH-cytochrome b5 reductase"/>
    <property type="match status" value="1"/>
</dbReference>
<evidence type="ECO:0000259" key="16">
    <source>
        <dbReference type="PROSITE" id="PS51384"/>
    </source>
</evidence>
<evidence type="ECO:0000256" key="14">
    <source>
        <dbReference type="RuleBase" id="RU361226"/>
    </source>
</evidence>